<feature type="compositionally biased region" description="Polar residues" evidence="1">
    <location>
        <begin position="199"/>
        <end position="214"/>
    </location>
</feature>
<proteinExistence type="predicted"/>
<dbReference type="AlphaFoldDB" id="A0A914AB06"/>
<feature type="region of interest" description="Disordered" evidence="1">
    <location>
        <begin position="509"/>
        <end position="528"/>
    </location>
</feature>
<evidence type="ECO:0000313" key="3">
    <source>
        <dbReference type="Proteomes" id="UP000887568"/>
    </source>
</evidence>
<keyword evidence="3" id="KW-1185">Reference proteome</keyword>
<feature type="compositionally biased region" description="Polar residues" evidence="1">
    <location>
        <begin position="22"/>
        <end position="37"/>
    </location>
</feature>
<feature type="compositionally biased region" description="Basic and acidic residues" evidence="1">
    <location>
        <begin position="511"/>
        <end position="521"/>
    </location>
</feature>
<feature type="region of interest" description="Disordered" evidence="1">
    <location>
        <begin position="199"/>
        <end position="230"/>
    </location>
</feature>
<feature type="region of interest" description="Disordered" evidence="1">
    <location>
        <begin position="455"/>
        <end position="484"/>
    </location>
</feature>
<feature type="region of interest" description="Disordered" evidence="1">
    <location>
        <begin position="1"/>
        <end position="132"/>
    </location>
</feature>
<dbReference type="OMA" id="MGPHPKK"/>
<protein>
    <submittedName>
        <fullName evidence="2">Uncharacterized protein</fullName>
    </submittedName>
</protein>
<accession>A0A914AB06</accession>
<feature type="compositionally biased region" description="Low complexity" evidence="1">
    <location>
        <begin position="110"/>
        <end position="132"/>
    </location>
</feature>
<feature type="compositionally biased region" description="Low complexity" evidence="1">
    <location>
        <begin position="455"/>
        <end position="469"/>
    </location>
</feature>
<feature type="compositionally biased region" description="Basic residues" evidence="1">
    <location>
        <begin position="86"/>
        <end position="96"/>
    </location>
</feature>
<sequence length="553" mass="60688">MQKTRLKELFRMRRTPRPESSDAANSVTTRLPGNSGTELAITSLPSNAEPVMSSQDNDTPDTHANEPDVPDQSANQESVLSDVGRYRRSRMKRTSKLNRSASTSSADNNSPRVSLSTCSSSSTSGSSSDRSCISLDSVDVKSLRAIAFARNPSSLPRSRSETRFGPKARTRLYKRSLRHQSSDSVVVIGGMHQENKILRSSPSEAAMSTTSSVEQIAAPKPKMGPHPKKKMLRSHSESAIDVTMLRTAKNNLQDSAGNITPKTGIVCSNEDLMKILSDARKQKVTRRRNNTIVCRLDATPELPQEHTATEEAETCLNEDIAEIAPLPKRSLGAPTNTSPRSWSSRHHSMRITNNHTTGDLNTCAMDLHDWSPKHALITPNQNSNTNANFPTKIFSRGEKRTSNGFCRNRSYPTTTAQCPTELEPMLGEVESDQDDNGNIVEVEEEEVPAVVPVIQTPSPVKSPSPVTTPEAENQPSTSTSPAPQTIVCTGFDPELLGQAIERHLTIAKVSPTHESKPERSRSNSIKSMWTQNRISNLVTRFPFRRENSTTAAV</sequence>
<feature type="compositionally biased region" description="Basic and acidic residues" evidence="1">
    <location>
        <begin position="1"/>
        <end position="20"/>
    </location>
</feature>
<evidence type="ECO:0000313" key="2">
    <source>
        <dbReference type="EnsemblMetazoa" id="XP_038060554.1"/>
    </source>
</evidence>
<dbReference type="RefSeq" id="XP_038060554.1">
    <property type="nucleotide sequence ID" value="XM_038204626.1"/>
</dbReference>
<evidence type="ECO:0000256" key="1">
    <source>
        <dbReference type="SAM" id="MobiDB-lite"/>
    </source>
</evidence>
<feature type="compositionally biased region" description="Polar residues" evidence="1">
    <location>
        <begin position="97"/>
        <end position="109"/>
    </location>
</feature>
<organism evidence="2 3">
    <name type="scientific">Patiria miniata</name>
    <name type="common">Bat star</name>
    <name type="synonym">Asterina miniata</name>
    <dbReference type="NCBI Taxonomy" id="46514"/>
    <lineage>
        <taxon>Eukaryota</taxon>
        <taxon>Metazoa</taxon>
        <taxon>Echinodermata</taxon>
        <taxon>Eleutherozoa</taxon>
        <taxon>Asterozoa</taxon>
        <taxon>Asteroidea</taxon>
        <taxon>Valvatacea</taxon>
        <taxon>Valvatida</taxon>
        <taxon>Asterinidae</taxon>
        <taxon>Patiria</taxon>
    </lineage>
</organism>
<dbReference type="Proteomes" id="UP000887568">
    <property type="component" value="Unplaced"/>
</dbReference>
<dbReference type="OrthoDB" id="10072426at2759"/>
<dbReference type="GeneID" id="119731457"/>
<reference evidence="2" key="1">
    <citation type="submission" date="2022-11" db="UniProtKB">
        <authorList>
            <consortium name="EnsemblMetazoa"/>
        </authorList>
    </citation>
    <scope>IDENTIFICATION</scope>
</reference>
<feature type="compositionally biased region" description="Polar residues" evidence="1">
    <location>
        <begin position="470"/>
        <end position="484"/>
    </location>
</feature>
<name>A0A914AB06_PATMI</name>
<dbReference type="EnsemblMetazoa" id="XM_038204626.1">
    <property type="protein sequence ID" value="XP_038060554.1"/>
    <property type="gene ID" value="LOC119731457"/>
</dbReference>